<dbReference type="CDD" id="cd00170">
    <property type="entry name" value="SEC14"/>
    <property type="match status" value="1"/>
</dbReference>
<gene>
    <name evidence="3" type="primary">gb09861</name>
    <name evidence="3" type="ORF">PR202_gb09861</name>
</gene>
<dbReference type="InterPro" id="IPR036865">
    <property type="entry name" value="CRAL-TRIO_dom_sf"/>
</dbReference>
<dbReference type="InterPro" id="IPR011074">
    <property type="entry name" value="CRAL/TRIO_N_dom"/>
</dbReference>
<dbReference type="AlphaFoldDB" id="A0AAV5EJG1"/>
<name>A0AAV5EJG1_ELECO</name>
<dbReference type="Gene3D" id="3.40.525.10">
    <property type="entry name" value="CRAL-TRIO lipid binding domain"/>
    <property type="match status" value="1"/>
</dbReference>
<dbReference type="Pfam" id="PF00650">
    <property type="entry name" value="CRAL_TRIO"/>
    <property type="match status" value="1"/>
</dbReference>
<dbReference type="PROSITE" id="PS50191">
    <property type="entry name" value="CRAL_TRIO"/>
    <property type="match status" value="1"/>
</dbReference>
<dbReference type="EMBL" id="BQKI01000075">
    <property type="protein sequence ID" value="GJN22306.1"/>
    <property type="molecule type" value="Genomic_DNA"/>
</dbReference>
<sequence>MKQAYYGRPADVKTVCFRSAPEIRIVSSIFPFLSLRDGMAEDCVSFSSAMIPDIFWRLREKAVWRKDTMSSASSANIGHGKEEALYKEQLSKIGKVRANLGQLSGKSALYCSDVSIARYLIARNWDVKKATKMLKKTLKWRSEYKPDEIRWDDISNEALTGKIYRTDYFDKSGRSILVMRPGCQNTKNVNGQVKYLVYCMENAILNLPPGQDQMVWLIDFAGFSLQNISLLVTKMTADVLQGHYPERLGIAILYNAPKFFESFWKVASPLLEKKTFNKVKFVYSDRPDTMKIIDDLFNMDELESAFGGKNPTTFNINDYAVRMREDDKKMPLFWSPENSDRASEPYLMTYHKPQENSSGLKTGETESGKQDNTEETTEKMGETETESEKREESDTESEKSGETKTESSAVESTSLSGKDTAQVDKTDL</sequence>
<feature type="region of interest" description="Disordered" evidence="1">
    <location>
        <begin position="352"/>
        <end position="428"/>
    </location>
</feature>
<evidence type="ECO:0000313" key="3">
    <source>
        <dbReference type="EMBL" id="GJN22306.1"/>
    </source>
</evidence>
<dbReference type="InterPro" id="IPR052578">
    <property type="entry name" value="PI_Transfer_CRAL-TRIO"/>
</dbReference>
<evidence type="ECO:0000256" key="1">
    <source>
        <dbReference type="SAM" id="MobiDB-lite"/>
    </source>
</evidence>
<proteinExistence type="predicted"/>
<dbReference type="Proteomes" id="UP001054889">
    <property type="component" value="Unassembled WGS sequence"/>
</dbReference>
<dbReference type="InterPro" id="IPR001251">
    <property type="entry name" value="CRAL-TRIO_dom"/>
</dbReference>
<feature type="domain" description="CRAL-TRIO" evidence="2">
    <location>
        <begin position="151"/>
        <end position="314"/>
    </location>
</feature>
<dbReference type="PANTHER" id="PTHR45824:SF6">
    <property type="entry name" value="F16L1.9 PROTEIN"/>
    <property type="match status" value="1"/>
</dbReference>
<dbReference type="PANTHER" id="PTHR45824">
    <property type="entry name" value="GH16843P"/>
    <property type="match status" value="1"/>
</dbReference>
<organism evidence="3 4">
    <name type="scientific">Eleusine coracana subsp. coracana</name>
    <dbReference type="NCBI Taxonomy" id="191504"/>
    <lineage>
        <taxon>Eukaryota</taxon>
        <taxon>Viridiplantae</taxon>
        <taxon>Streptophyta</taxon>
        <taxon>Embryophyta</taxon>
        <taxon>Tracheophyta</taxon>
        <taxon>Spermatophyta</taxon>
        <taxon>Magnoliopsida</taxon>
        <taxon>Liliopsida</taxon>
        <taxon>Poales</taxon>
        <taxon>Poaceae</taxon>
        <taxon>PACMAD clade</taxon>
        <taxon>Chloridoideae</taxon>
        <taxon>Cynodonteae</taxon>
        <taxon>Eleusininae</taxon>
        <taxon>Eleusine</taxon>
    </lineage>
</organism>
<dbReference type="GO" id="GO:0008526">
    <property type="term" value="F:phosphatidylinositol transfer activity"/>
    <property type="evidence" value="ECO:0007669"/>
    <property type="project" value="TreeGrafter"/>
</dbReference>
<comment type="caution">
    <text evidence="3">The sequence shown here is derived from an EMBL/GenBank/DDBJ whole genome shotgun (WGS) entry which is preliminary data.</text>
</comment>
<keyword evidence="4" id="KW-1185">Reference proteome</keyword>
<reference evidence="3" key="2">
    <citation type="submission" date="2021-12" db="EMBL/GenBank/DDBJ databases">
        <title>Resequencing data analysis of finger millet.</title>
        <authorList>
            <person name="Hatakeyama M."/>
            <person name="Aluri S."/>
            <person name="Balachadran M.T."/>
            <person name="Sivarajan S.R."/>
            <person name="Poveda L."/>
            <person name="Shimizu-Inatsugi R."/>
            <person name="Schlapbach R."/>
            <person name="Sreeman S.M."/>
            <person name="Shimizu K.K."/>
        </authorList>
    </citation>
    <scope>NUCLEOTIDE SEQUENCE</scope>
</reference>
<dbReference type="SMART" id="SM00516">
    <property type="entry name" value="SEC14"/>
    <property type="match status" value="1"/>
</dbReference>
<dbReference type="SUPFAM" id="SSF46938">
    <property type="entry name" value="CRAL/TRIO N-terminal domain"/>
    <property type="match status" value="1"/>
</dbReference>
<evidence type="ECO:0000313" key="4">
    <source>
        <dbReference type="Proteomes" id="UP001054889"/>
    </source>
</evidence>
<accession>A0AAV5EJG1</accession>
<reference evidence="3" key="1">
    <citation type="journal article" date="2018" name="DNA Res.">
        <title>Multiple hybrid de novo genome assembly of finger millet, an orphan allotetraploid crop.</title>
        <authorList>
            <person name="Hatakeyama M."/>
            <person name="Aluri S."/>
            <person name="Balachadran M.T."/>
            <person name="Sivarajan S.R."/>
            <person name="Patrignani A."/>
            <person name="Gruter S."/>
            <person name="Poveda L."/>
            <person name="Shimizu-Inatsugi R."/>
            <person name="Baeten J."/>
            <person name="Francoijs K.J."/>
            <person name="Nataraja K.N."/>
            <person name="Reddy Y.A.N."/>
            <person name="Phadnis S."/>
            <person name="Ravikumar R.L."/>
            <person name="Schlapbach R."/>
            <person name="Sreeman S.M."/>
            <person name="Shimizu K.K."/>
        </authorList>
    </citation>
    <scope>NUCLEOTIDE SEQUENCE</scope>
</reference>
<dbReference type="SMART" id="SM01100">
    <property type="entry name" value="CRAL_TRIO_N"/>
    <property type="match status" value="1"/>
</dbReference>
<protein>
    <recommendedName>
        <fullName evidence="2">CRAL-TRIO domain-containing protein</fullName>
    </recommendedName>
</protein>
<dbReference type="Pfam" id="PF03765">
    <property type="entry name" value="CRAL_TRIO_N"/>
    <property type="match status" value="1"/>
</dbReference>
<feature type="compositionally biased region" description="Polar residues" evidence="1">
    <location>
        <begin position="409"/>
        <end position="419"/>
    </location>
</feature>
<evidence type="ECO:0000259" key="2">
    <source>
        <dbReference type="PROSITE" id="PS50191"/>
    </source>
</evidence>
<dbReference type="InterPro" id="IPR036273">
    <property type="entry name" value="CRAL/TRIO_N_dom_sf"/>
</dbReference>
<dbReference type="FunFam" id="3.40.525.10:FF:000008">
    <property type="entry name" value="Phosphatidylinositol transfer protein 3"/>
    <property type="match status" value="1"/>
</dbReference>
<feature type="compositionally biased region" description="Basic and acidic residues" evidence="1">
    <location>
        <begin position="363"/>
        <end position="405"/>
    </location>
</feature>
<dbReference type="SUPFAM" id="SSF52087">
    <property type="entry name" value="CRAL/TRIO domain"/>
    <property type="match status" value="1"/>
</dbReference>